<proteinExistence type="predicted"/>
<evidence type="ECO:0000313" key="3">
    <source>
        <dbReference type="Proteomes" id="UP000188268"/>
    </source>
</evidence>
<name>A0A1R3IDT0_COCAP</name>
<accession>A0A1R3IDT0</accession>
<dbReference type="OrthoDB" id="1912459at2759"/>
<dbReference type="AlphaFoldDB" id="A0A1R3IDT0"/>
<keyword evidence="3" id="KW-1185">Reference proteome</keyword>
<feature type="region of interest" description="Disordered" evidence="1">
    <location>
        <begin position="233"/>
        <end position="252"/>
    </location>
</feature>
<feature type="region of interest" description="Disordered" evidence="1">
    <location>
        <begin position="302"/>
        <end position="345"/>
    </location>
</feature>
<feature type="region of interest" description="Disordered" evidence="1">
    <location>
        <begin position="58"/>
        <end position="95"/>
    </location>
</feature>
<reference evidence="2 3" key="1">
    <citation type="submission" date="2013-09" db="EMBL/GenBank/DDBJ databases">
        <title>Corchorus capsularis genome sequencing.</title>
        <authorList>
            <person name="Alam M."/>
            <person name="Haque M.S."/>
            <person name="Islam M.S."/>
            <person name="Emdad E.M."/>
            <person name="Islam M.M."/>
            <person name="Ahmed B."/>
            <person name="Halim A."/>
            <person name="Hossen Q.M.M."/>
            <person name="Hossain M.Z."/>
            <person name="Ahmed R."/>
            <person name="Khan M.M."/>
            <person name="Islam R."/>
            <person name="Rashid M.M."/>
            <person name="Khan S.A."/>
            <person name="Rahman M.S."/>
            <person name="Alam M."/>
        </authorList>
    </citation>
    <scope>NUCLEOTIDE SEQUENCE [LARGE SCALE GENOMIC DNA]</scope>
    <source>
        <strain evidence="3">cv. CVL-1</strain>
        <tissue evidence="2">Whole seedling</tissue>
    </source>
</reference>
<dbReference type="EMBL" id="AWWV01010262">
    <property type="protein sequence ID" value="OMO80705.1"/>
    <property type="molecule type" value="Genomic_DNA"/>
</dbReference>
<feature type="compositionally biased region" description="Low complexity" evidence="1">
    <location>
        <begin position="73"/>
        <end position="86"/>
    </location>
</feature>
<evidence type="ECO:0000313" key="2">
    <source>
        <dbReference type="EMBL" id="OMO80705.1"/>
    </source>
</evidence>
<protein>
    <submittedName>
        <fullName evidence="2">Uncharacterized protein</fullName>
    </submittedName>
</protein>
<feature type="compositionally biased region" description="Low complexity" evidence="1">
    <location>
        <begin position="235"/>
        <end position="244"/>
    </location>
</feature>
<dbReference type="STRING" id="210143.A0A1R3IDT0"/>
<gene>
    <name evidence="2" type="ORF">CCACVL1_12810</name>
</gene>
<comment type="caution">
    <text evidence="2">The sequence shown here is derived from an EMBL/GenBank/DDBJ whole genome shotgun (WGS) entry which is preliminary data.</text>
</comment>
<organism evidence="2 3">
    <name type="scientific">Corchorus capsularis</name>
    <name type="common">Jute</name>
    <dbReference type="NCBI Taxonomy" id="210143"/>
    <lineage>
        <taxon>Eukaryota</taxon>
        <taxon>Viridiplantae</taxon>
        <taxon>Streptophyta</taxon>
        <taxon>Embryophyta</taxon>
        <taxon>Tracheophyta</taxon>
        <taxon>Spermatophyta</taxon>
        <taxon>Magnoliopsida</taxon>
        <taxon>eudicotyledons</taxon>
        <taxon>Gunneridae</taxon>
        <taxon>Pentapetalae</taxon>
        <taxon>rosids</taxon>
        <taxon>malvids</taxon>
        <taxon>Malvales</taxon>
        <taxon>Malvaceae</taxon>
        <taxon>Grewioideae</taxon>
        <taxon>Apeibeae</taxon>
        <taxon>Corchorus</taxon>
    </lineage>
</organism>
<dbReference type="Proteomes" id="UP000188268">
    <property type="component" value="Unassembled WGS sequence"/>
</dbReference>
<dbReference type="Gramene" id="OMO80705">
    <property type="protein sequence ID" value="OMO80705"/>
    <property type="gene ID" value="CCACVL1_12810"/>
</dbReference>
<evidence type="ECO:0000256" key="1">
    <source>
        <dbReference type="SAM" id="MobiDB-lite"/>
    </source>
</evidence>
<sequence>MDSPNPSPTQPTMDTVDWRSQLPFDLRNKIITHFLIIERKYARTEKMLMIEKKFKKTAQDTGNNSEHPGAGCQSMQQQNQIHSQGQTIRIPRPQGSNQRQQLLAQNVKNNMASSGFQSGMPPVPNVGGQNMSGISQNSMGQGIVPSHIYSIQQRQIQMQQGVQQQQQQQLIYCNNMNRPMKVQQGQVPRPDMQQPQQYQLHLQGCVPKMQSINAGQYCSMQHVAPTPLHQQANISSLPSHSQSHSHSHNGVNYVGKQNMNPLQSIENTSSLSSQSGLSVGQQNMNLLHSNPNMLQQQHLKQQQMLQSQQPGMGVKPHQQFRPGSQFPISSPQVASPKHSSPKVDQQSLLTSNIIEQPPLERLIKAVQSMPPVAIALGAAVSDIASVVIMSDTIADSAPGKTSEAAIGADLVSMTKCHLRARKFITKHANRMTRYINAMPLE</sequence>